<feature type="compositionally biased region" description="Low complexity" evidence="1">
    <location>
        <begin position="40"/>
        <end position="65"/>
    </location>
</feature>
<dbReference type="AlphaFoldDB" id="A0AAN6F022"/>
<accession>A0AAN6F022</accession>
<evidence type="ECO:0000256" key="1">
    <source>
        <dbReference type="SAM" id="MobiDB-lite"/>
    </source>
</evidence>
<feature type="region of interest" description="Disordered" evidence="1">
    <location>
        <begin position="40"/>
        <end position="73"/>
    </location>
</feature>
<gene>
    <name evidence="2" type="ORF">HRR80_002493</name>
</gene>
<protein>
    <submittedName>
        <fullName evidence="2">Uncharacterized protein</fullName>
    </submittedName>
</protein>
<name>A0AAN6F022_EXODE</name>
<dbReference type="EMBL" id="JAJGCB010000003">
    <property type="protein sequence ID" value="KAJ8993994.1"/>
    <property type="molecule type" value="Genomic_DNA"/>
</dbReference>
<evidence type="ECO:0000313" key="3">
    <source>
        <dbReference type="Proteomes" id="UP001161757"/>
    </source>
</evidence>
<organism evidence="2 3">
    <name type="scientific">Exophiala dermatitidis</name>
    <name type="common">Black yeast-like fungus</name>
    <name type="synonym">Wangiella dermatitidis</name>
    <dbReference type="NCBI Taxonomy" id="5970"/>
    <lineage>
        <taxon>Eukaryota</taxon>
        <taxon>Fungi</taxon>
        <taxon>Dikarya</taxon>
        <taxon>Ascomycota</taxon>
        <taxon>Pezizomycotina</taxon>
        <taxon>Eurotiomycetes</taxon>
        <taxon>Chaetothyriomycetidae</taxon>
        <taxon>Chaetothyriales</taxon>
        <taxon>Herpotrichiellaceae</taxon>
        <taxon>Exophiala</taxon>
    </lineage>
</organism>
<evidence type="ECO:0000313" key="2">
    <source>
        <dbReference type="EMBL" id="KAJ8993994.1"/>
    </source>
</evidence>
<proteinExistence type="predicted"/>
<comment type="caution">
    <text evidence="2">The sequence shown here is derived from an EMBL/GenBank/DDBJ whole genome shotgun (WGS) entry which is preliminary data.</text>
</comment>
<reference evidence="2" key="1">
    <citation type="submission" date="2023-01" db="EMBL/GenBank/DDBJ databases">
        <title>Exophiala dermititidis isolated from Cystic Fibrosis Patient.</title>
        <authorList>
            <person name="Kurbessoian T."/>
            <person name="Crocker A."/>
            <person name="Murante D."/>
            <person name="Hogan D.A."/>
            <person name="Stajich J.E."/>
        </authorList>
    </citation>
    <scope>NUCLEOTIDE SEQUENCE</scope>
    <source>
        <strain evidence="2">Ex8</strain>
    </source>
</reference>
<dbReference type="Proteomes" id="UP001161757">
    <property type="component" value="Unassembled WGS sequence"/>
</dbReference>
<sequence length="100" mass="11169">MSLNTTTTTTVATTKTVETMHNYGADYFENFGAMAVQYLQQKSTKSQPQSTQSTPLTTPLASPTSEVTPSMHGYGNSWFDNYDSQWQQWQKKKSATKSSI</sequence>